<protein>
    <submittedName>
        <fullName evidence="2">Uncharacterized protein</fullName>
    </submittedName>
</protein>
<keyword evidence="1" id="KW-0812">Transmembrane</keyword>
<keyword evidence="3" id="KW-1185">Reference proteome</keyword>
<name>A0A1H7QTW5_OLID1</name>
<dbReference type="AlphaFoldDB" id="A0A1H7QTW5"/>
<dbReference type="EMBL" id="FOAF01000002">
    <property type="protein sequence ID" value="SEL50747.1"/>
    <property type="molecule type" value="Genomic_DNA"/>
</dbReference>
<evidence type="ECO:0000313" key="3">
    <source>
        <dbReference type="Proteomes" id="UP000199421"/>
    </source>
</evidence>
<organism evidence="2 3">
    <name type="scientific">Olivibacter domesticus</name>
    <name type="common">Pseudosphingobacterium domesticum</name>
    <dbReference type="NCBI Taxonomy" id="407022"/>
    <lineage>
        <taxon>Bacteria</taxon>
        <taxon>Pseudomonadati</taxon>
        <taxon>Bacteroidota</taxon>
        <taxon>Sphingobacteriia</taxon>
        <taxon>Sphingobacteriales</taxon>
        <taxon>Sphingobacteriaceae</taxon>
        <taxon>Olivibacter</taxon>
    </lineage>
</organism>
<sequence length="53" mass="6248">MQYNRVAYNSSLLVSPLPFGAYCYRGNIKRSFYYNKYIFGGLFNKILFSIFMA</sequence>
<evidence type="ECO:0000256" key="1">
    <source>
        <dbReference type="SAM" id="Phobius"/>
    </source>
</evidence>
<evidence type="ECO:0000313" key="2">
    <source>
        <dbReference type="EMBL" id="SEL50747.1"/>
    </source>
</evidence>
<gene>
    <name evidence="2" type="ORF">SAMN05661044_02703</name>
</gene>
<dbReference type="STRING" id="407022.SAMN05661044_02703"/>
<feature type="transmembrane region" description="Helical" evidence="1">
    <location>
        <begin position="36"/>
        <end position="52"/>
    </location>
</feature>
<dbReference type="Proteomes" id="UP000199421">
    <property type="component" value="Unassembled WGS sequence"/>
</dbReference>
<keyword evidence="1" id="KW-0472">Membrane</keyword>
<reference evidence="3" key="1">
    <citation type="submission" date="2016-10" db="EMBL/GenBank/DDBJ databases">
        <authorList>
            <person name="Varghese N."/>
            <person name="Submissions S."/>
        </authorList>
    </citation>
    <scope>NUCLEOTIDE SEQUENCE [LARGE SCALE GENOMIC DNA]</scope>
    <source>
        <strain evidence="3">DSM 18733</strain>
    </source>
</reference>
<keyword evidence="1" id="KW-1133">Transmembrane helix</keyword>
<accession>A0A1H7QTW5</accession>
<proteinExistence type="predicted"/>